<comment type="caution">
    <text evidence="7">The sequence shown here is derived from an EMBL/GenBank/DDBJ whole genome shotgun (WGS) entry which is preliminary data.</text>
</comment>
<dbReference type="InterPro" id="IPR002641">
    <property type="entry name" value="PNPLA_dom"/>
</dbReference>
<keyword evidence="3 4" id="KW-0443">Lipid metabolism</keyword>
<keyword evidence="2 4" id="KW-0442">Lipid degradation</keyword>
<dbReference type="PROSITE" id="PS51635">
    <property type="entry name" value="PNPLA"/>
    <property type="match status" value="1"/>
</dbReference>
<organism evidence="7 8">
    <name type="scientific">Rhodovastum atsumiense</name>
    <dbReference type="NCBI Taxonomy" id="504468"/>
    <lineage>
        <taxon>Bacteria</taxon>
        <taxon>Pseudomonadati</taxon>
        <taxon>Pseudomonadota</taxon>
        <taxon>Alphaproteobacteria</taxon>
        <taxon>Acetobacterales</taxon>
        <taxon>Acetobacteraceae</taxon>
        <taxon>Rhodovastum</taxon>
    </lineage>
</organism>
<evidence type="ECO:0000256" key="1">
    <source>
        <dbReference type="ARBA" id="ARBA00022801"/>
    </source>
</evidence>
<accession>A0A5M6IW34</accession>
<dbReference type="EMBL" id="VWPK01000018">
    <property type="protein sequence ID" value="KAA5611688.1"/>
    <property type="molecule type" value="Genomic_DNA"/>
</dbReference>
<dbReference type="AlphaFoldDB" id="A0A5M6IW34"/>
<reference evidence="7 8" key="1">
    <citation type="submission" date="2019-09" db="EMBL/GenBank/DDBJ databases">
        <title>Genome sequence of Rhodovastum atsumiense, a diverse member of the Acetobacteraceae family of non-sulfur purple photosynthetic bacteria.</title>
        <authorList>
            <person name="Meyer T."/>
            <person name="Kyndt J."/>
        </authorList>
    </citation>
    <scope>NUCLEOTIDE SEQUENCE [LARGE SCALE GENOMIC DNA]</scope>
    <source>
        <strain evidence="7 8">DSM 21279</strain>
    </source>
</reference>
<feature type="region of interest" description="Disordered" evidence="5">
    <location>
        <begin position="27"/>
        <end position="57"/>
    </location>
</feature>
<dbReference type="GO" id="GO:0016787">
    <property type="term" value="F:hydrolase activity"/>
    <property type="evidence" value="ECO:0007669"/>
    <property type="project" value="UniProtKB-UniRule"/>
</dbReference>
<evidence type="ECO:0000259" key="6">
    <source>
        <dbReference type="PROSITE" id="PS51635"/>
    </source>
</evidence>
<sequence>MCTAPKSRSAALAPLLSSMYRGQGTGGRRFMNSKRAAGGSGIGGPPTATHHHIPPPGRPEIVLVLQGGGALGSYHIGAYEALAEAGLHPDWVCAISIGAVNGALIAGSPPEQRVARMLDFWEAISRPEVVPRSGLQALRIAQNWANFGEALLFGQPNFFLPRPFNPWLAPDSDPQSVSFYDTNPLLFTLVRFADFDTINTPTVRLSLGVTDIADGRLTFFDNRDRRIGPEHVLASGSLPPAFAATAVEGGYYWDGACVANTPLDAVLNDPAPVHRVVFMLDLWSGPGPVPRNIAEAIWRAKQIQYASRTPRAIDAAATKVNLCHALRTLKTAGGPAAASIAEEAAPAMGRLDFVHVTYQQASAAIPYSDAEFSRASIATHRSAGYRDIKAALAAAPWRDAPLPPHLGALVHRVSAEQVTTLPPASLSLTAGDPAFAPPALPVPVG</sequence>
<dbReference type="GO" id="GO:0016042">
    <property type="term" value="P:lipid catabolic process"/>
    <property type="evidence" value="ECO:0007669"/>
    <property type="project" value="UniProtKB-UniRule"/>
</dbReference>
<name>A0A5M6IW34_9PROT</name>
<feature type="short sequence motif" description="GXGXXG" evidence="4">
    <location>
        <begin position="67"/>
        <end position="72"/>
    </location>
</feature>
<dbReference type="InterPro" id="IPR050301">
    <property type="entry name" value="NTE"/>
</dbReference>
<dbReference type="PANTHER" id="PTHR14226">
    <property type="entry name" value="NEUROPATHY TARGET ESTERASE/SWISS CHEESE D.MELANOGASTER"/>
    <property type="match status" value="1"/>
</dbReference>
<feature type="short sequence motif" description="DGA/G" evidence="4">
    <location>
        <begin position="254"/>
        <end position="256"/>
    </location>
</feature>
<comment type="caution">
    <text evidence="4">Lacks conserved residue(s) required for the propagation of feature annotation.</text>
</comment>
<dbReference type="OrthoDB" id="9807112at2"/>
<feature type="active site" description="Nucleophile" evidence="4">
    <location>
        <position position="96"/>
    </location>
</feature>
<evidence type="ECO:0000256" key="4">
    <source>
        <dbReference type="PROSITE-ProRule" id="PRU01161"/>
    </source>
</evidence>
<dbReference type="Proteomes" id="UP000325255">
    <property type="component" value="Unassembled WGS sequence"/>
</dbReference>
<dbReference type="Gene3D" id="3.40.1090.10">
    <property type="entry name" value="Cytosolic phospholipase A2 catalytic domain"/>
    <property type="match status" value="2"/>
</dbReference>
<dbReference type="Pfam" id="PF12536">
    <property type="entry name" value="DUF3734"/>
    <property type="match status" value="1"/>
</dbReference>
<evidence type="ECO:0000313" key="7">
    <source>
        <dbReference type="EMBL" id="KAA5611688.1"/>
    </source>
</evidence>
<dbReference type="InterPro" id="IPR016035">
    <property type="entry name" value="Acyl_Trfase/lysoPLipase"/>
</dbReference>
<evidence type="ECO:0000256" key="3">
    <source>
        <dbReference type="ARBA" id="ARBA00023098"/>
    </source>
</evidence>
<keyword evidence="8" id="KW-1185">Reference proteome</keyword>
<dbReference type="Pfam" id="PF01734">
    <property type="entry name" value="Patatin"/>
    <property type="match status" value="1"/>
</dbReference>
<dbReference type="CDD" id="cd07209">
    <property type="entry name" value="Pat_hypo_Ecoli_Z1214_like"/>
    <property type="match status" value="1"/>
</dbReference>
<feature type="active site" description="Proton acceptor" evidence="4">
    <location>
        <position position="254"/>
    </location>
</feature>
<evidence type="ECO:0000256" key="2">
    <source>
        <dbReference type="ARBA" id="ARBA00022963"/>
    </source>
</evidence>
<dbReference type="InterPro" id="IPR021095">
    <property type="entry name" value="DUF3734"/>
</dbReference>
<evidence type="ECO:0000256" key="5">
    <source>
        <dbReference type="SAM" id="MobiDB-lite"/>
    </source>
</evidence>
<gene>
    <name evidence="7" type="ORF">F1189_12885</name>
</gene>
<dbReference type="PANTHER" id="PTHR14226:SF57">
    <property type="entry name" value="BLR7027 PROTEIN"/>
    <property type="match status" value="1"/>
</dbReference>
<protein>
    <submittedName>
        <fullName evidence="7">Patatin-like phospholipase family protein</fullName>
    </submittedName>
</protein>
<feature type="domain" description="PNPLA" evidence="6">
    <location>
        <begin position="63"/>
        <end position="267"/>
    </location>
</feature>
<proteinExistence type="predicted"/>
<evidence type="ECO:0000313" key="8">
    <source>
        <dbReference type="Proteomes" id="UP000325255"/>
    </source>
</evidence>
<keyword evidence="1 4" id="KW-0378">Hydrolase</keyword>
<dbReference type="SUPFAM" id="SSF52151">
    <property type="entry name" value="FabD/lysophospholipase-like"/>
    <property type="match status" value="1"/>
</dbReference>